<dbReference type="OrthoDB" id="2677607at2"/>
<dbReference type="KEGG" id="plut:EI981_00515"/>
<feature type="transmembrane region" description="Helical" evidence="1">
    <location>
        <begin position="165"/>
        <end position="183"/>
    </location>
</feature>
<feature type="transmembrane region" description="Helical" evidence="1">
    <location>
        <begin position="125"/>
        <end position="145"/>
    </location>
</feature>
<keyword evidence="3" id="KW-1185">Reference proteome</keyword>
<feature type="transmembrane region" description="Helical" evidence="1">
    <location>
        <begin position="15"/>
        <end position="36"/>
    </location>
</feature>
<evidence type="ECO:0008006" key="4">
    <source>
        <dbReference type="Google" id="ProtNLM"/>
    </source>
</evidence>
<organism evidence="2 3">
    <name type="scientific">Paenibacillus lutimineralis</name>
    <dbReference type="NCBI Taxonomy" id="2707005"/>
    <lineage>
        <taxon>Bacteria</taxon>
        <taxon>Bacillati</taxon>
        <taxon>Bacillota</taxon>
        <taxon>Bacilli</taxon>
        <taxon>Bacillales</taxon>
        <taxon>Paenibacillaceae</taxon>
        <taxon>Paenibacillus</taxon>
    </lineage>
</organism>
<keyword evidence="1" id="KW-0812">Transmembrane</keyword>
<evidence type="ECO:0000313" key="3">
    <source>
        <dbReference type="Proteomes" id="UP000270678"/>
    </source>
</evidence>
<accession>A0A3Q9I953</accession>
<feature type="transmembrane region" description="Helical" evidence="1">
    <location>
        <begin position="76"/>
        <end position="104"/>
    </location>
</feature>
<evidence type="ECO:0000313" key="2">
    <source>
        <dbReference type="EMBL" id="AZS13127.1"/>
    </source>
</evidence>
<evidence type="ECO:0000256" key="1">
    <source>
        <dbReference type="SAM" id="Phobius"/>
    </source>
</evidence>
<keyword evidence="1" id="KW-0472">Membrane</keyword>
<proteinExistence type="predicted"/>
<dbReference type="Proteomes" id="UP000270678">
    <property type="component" value="Chromosome"/>
</dbReference>
<reference evidence="3" key="1">
    <citation type="submission" date="2018-12" db="EMBL/GenBank/DDBJ databases">
        <title>Complete genome sequence of Paenibacillus sp. MBLB1234.</title>
        <authorList>
            <person name="Nam Y.-D."/>
            <person name="Kang J."/>
            <person name="Chung W.-H."/>
            <person name="Park Y.S."/>
        </authorList>
    </citation>
    <scope>NUCLEOTIDE SEQUENCE [LARGE SCALE GENOMIC DNA]</scope>
    <source>
        <strain evidence="3">MBLB1234</strain>
    </source>
</reference>
<dbReference type="AlphaFoldDB" id="A0A3Q9I953"/>
<name>A0A3Q9I953_9BACL</name>
<feature type="transmembrane region" description="Helical" evidence="1">
    <location>
        <begin position="195"/>
        <end position="212"/>
    </location>
</feature>
<protein>
    <recommendedName>
        <fullName evidence="4">DUF975 family protein</fullName>
    </recommendedName>
</protein>
<gene>
    <name evidence="2" type="ORF">EI981_00515</name>
</gene>
<sequence>MIYIRNGWSLIKNQLPSIIILFLYQLLWGLFLYRLVNSVVTEVLVRYPDPPPNMLSQSLFLLEGQYELKHSPDIRLYLGMLLGMALIRLLVTPLLQAGILYGLMSKEERKSGLPLFRGMKEFGKPVFFFLFIELILISLPLLWILPHVQGLLPDILRSGTIQITPILKMSGVLLAWMIYCWLIDQISLFAQFGYLFKKGLWGSILIGIRYALPGAGISLLLGAFALILFLIFGSVSWIWTGILALILQQSYPFIRSLFRVWEITSQYQLWEMKSQKS</sequence>
<dbReference type="EMBL" id="CP034346">
    <property type="protein sequence ID" value="AZS13127.1"/>
    <property type="molecule type" value="Genomic_DNA"/>
</dbReference>
<keyword evidence="1" id="KW-1133">Transmembrane helix</keyword>
<dbReference type="RefSeq" id="WP_126994499.1">
    <property type="nucleotide sequence ID" value="NZ_CP034346.1"/>
</dbReference>
<feature type="transmembrane region" description="Helical" evidence="1">
    <location>
        <begin position="218"/>
        <end position="247"/>
    </location>
</feature>